<feature type="transmembrane region" description="Helical" evidence="8">
    <location>
        <begin position="130"/>
        <end position="150"/>
    </location>
</feature>
<dbReference type="PANTHER" id="PTHR33908">
    <property type="entry name" value="MANNOSYLTRANSFERASE YKCB-RELATED"/>
    <property type="match status" value="1"/>
</dbReference>
<sequence length="448" mass="52566">MLNIKFLNPFFTKEIRVLICVGLLFRLLLSILYFHVTLFPDSEGYLFLAQKILNFDLSFYNGERTPGYPLFIALAFGSTALTVIYQVVLGIVTSVYWFKTIQNLNFDSKTALYITLFLQSFLQIHFYERIILVESLTLFFISVLFFYLSADYLENKSLKRDFTVAVILGLLVLIKPFYAFIPFVIYGFSVVKRFKISKIISSKLMLLLFPLISYFGWSYVNKINTGYFVSTTFFGLNLSQNCVYFAEKTTPEYKWIGLVYAKHRDKLIEENSKLPSHLQTDIAMTIWDAQSDLLPKTAGNFAVLSAELGGYAKATIKKNPLEYVKQVIFRSWFDFWKPKIYWDYNSFSLPFVNKIFLGIWLFQTILTWFFKVFFVFLIPYHFVLFFKNRRITKELLFTTIIFLTSVLQALVTYGGNSRFSFPFEYIMMLVVILFIRDNILDKRKKLVV</sequence>
<dbReference type="PANTHER" id="PTHR33908:SF11">
    <property type="entry name" value="MEMBRANE PROTEIN"/>
    <property type="match status" value="1"/>
</dbReference>
<feature type="transmembrane region" description="Helical" evidence="8">
    <location>
        <begin position="200"/>
        <end position="220"/>
    </location>
</feature>
<evidence type="ECO:0000256" key="2">
    <source>
        <dbReference type="ARBA" id="ARBA00022475"/>
    </source>
</evidence>
<evidence type="ECO:0008006" key="11">
    <source>
        <dbReference type="Google" id="ProtNLM"/>
    </source>
</evidence>
<keyword evidence="10" id="KW-1185">Reference proteome</keyword>
<evidence type="ECO:0000256" key="4">
    <source>
        <dbReference type="ARBA" id="ARBA00022679"/>
    </source>
</evidence>
<keyword evidence="2" id="KW-1003">Cell membrane</keyword>
<evidence type="ECO:0000256" key="3">
    <source>
        <dbReference type="ARBA" id="ARBA00022676"/>
    </source>
</evidence>
<feature type="transmembrane region" description="Helical" evidence="8">
    <location>
        <begin position="419"/>
        <end position="435"/>
    </location>
</feature>
<protein>
    <recommendedName>
        <fullName evidence="11">Glycosyltransferase RgtA/B/C/D-like domain-containing protein</fullName>
    </recommendedName>
</protein>
<dbReference type="InterPro" id="IPR050297">
    <property type="entry name" value="LipidA_mod_glycosyltrf_83"/>
</dbReference>
<evidence type="ECO:0000313" key="9">
    <source>
        <dbReference type="EMBL" id="OIV41312.1"/>
    </source>
</evidence>
<evidence type="ECO:0000256" key="5">
    <source>
        <dbReference type="ARBA" id="ARBA00022692"/>
    </source>
</evidence>
<reference evidence="9 10" key="1">
    <citation type="submission" date="2016-10" db="EMBL/GenBank/DDBJ databases">
        <title>Draft Genome Sequence of Rhizobacteria Flavobacterium johnsoniae CI04.</title>
        <authorList>
            <person name="Bravo J.I."/>
            <person name="Lozano G.L."/>
            <person name="Handelsman J."/>
        </authorList>
    </citation>
    <scope>NUCLEOTIDE SEQUENCE [LARGE SCALE GENOMIC DNA]</scope>
    <source>
        <strain evidence="9 10">CI04</strain>
    </source>
</reference>
<accession>A0A1J7CIA4</accession>
<dbReference type="AlphaFoldDB" id="A0A1J7CIA4"/>
<dbReference type="OrthoDB" id="996005at2"/>
<proteinExistence type="predicted"/>
<feature type="transmembrane region" description="Helical" evidence="8">
    <location>
        <begin position="368"/>
        <end position="386"/>
    </location>
</feature>
<evidence type="ECO:0000256" key="6">
    <source>
        <dbReference type="ARBA" id="ARBA00022989"/>
    </source>
</evidence>
<evidence type="ECO:0000313" key="10">
    <source>
        <dbReference type="Proteomes" id="UP000182826"/>
    </source>
</evidence>
<feature type="transmembrane region" description="Helical" evidence="8">
    <location>
        <begin position="15"/>
        <end position="36"/>
    </location>
</feature>
<feature type="transmembrane region" description="Helical" evidence="8">
    <location>
        <begin position="70"/>
        <end position="98"/>
    </location>
</feature>
<dbReference type="GO" id="GO:0009103">
    <property type="term" value="P:lipopolysaccharide biosynthetic process"/>
    <property type="evidence" value="ECO:0007669"/>
    <property type="project" value="UniProtKB-ARBA"/>
</dbReference>
<keyword evidence="6 8" id="KW-1133">Transmembrane helix</keyword>
<feature type="transmembrane region" description="Helical" evidence="8">
    <location>
        <begin position="395"/>
        <end position="413"/>
    </location>
</feature>
<gene>
    <name evidence="9" type="ORF">BKM63_12245</name>
</gene>
<evidence type="ECO:0000256" key="1">
    <source>
        <dbReference type="ARBA" id="ARBA00004651"/>
    </source>
</evidence>
<name>A0A1J7CIA4_FLAJO</name>
<dbReference type="GO" id="GO:0016763">
    <property type="term" value="F:pentosyltransferase activity"/>
    <property type="evidence" value="ECO:0007669"/>
    <property type="project" value="TreeGrafter"/>
</dbReference>
<dbReference type="EMBL" id="MLFK01000007">
    <property type="protein sequence ID" value="OIV41312.1"/>
    <property type="molecule type" value="Genomic_DNA"/>
</dbReference>
<evidence type="ECO:0000256" key="8">
    <source>
        <dbReference type="SAM" id="Phobius"/>
    </source>
</evidence>
<keyword evidence="3" id="KW-0328">Glycosyltransferase</keyword>
<feature type="transmembrane region" description="Helical" evidence="8">
    <location>
        <begin position="162"/>
        <end position="188"/>
    </location>
</feature>
<comment type="subcellular location">
    <subcellularLocation>
        <location evidence="1">Cell membrane</location>
        <topology evidence="1">Multi-pass membrane protein</topology>
    </subcellularLocation>
</comment>
<keyword evidence="4" id="KW-0808">Transferase</keyword>
<organism evidence="9 10">
    <name type="scientific">Flavobacterium johnsoniae</name>
    <name type="common">Cytophaga johnsonae</name>
    <dbReference type="NCBI Taxonomy" id="986"/>
    <lineage>
        <taxon>Bacteria</taxon>
        <taxon>Pseudomonadati</taxon>
        <taxon>Bacteroidota</taxon>
        <taxon>Flavobacteriia</taxon>
        <taxon>Flavobacteriales</taxon>
        <taxon>Flavobacteriaceae</taxon>
        <taxon>Flavobacterium</taxon>
    </lineage>
</organism>
<dbReference type="Proteomes" id="UP000182826">
    <property type="component" value="Unassembled WGS sequence"/>
</dbReference>
<keyword evidence="7 8" id="KW-0472">Membrane</keyword>
<dbReference type="GO" id="GO:0005886">
    <property type="term" value="C:plasma membrane"/>
    <property type="evidence" value="ECO:0007669"/>
    <property type="project" value="UniProtKB-SubCell"/>
</dbReference>
<evidence type="ECO:0000256" key="7">
    <source>
        <dbReference type="ARBA" id="ARBA00023136"/>
    </source>
</evidence>
<comment type="caution">
    <text evidence="9">The sequence shown here is derived from an EMBL/GenBank/DDBJ whole genome shotgun (WGS) entry which is preliminary data.</text>
</comment>
<keyword evidence="5 8" id="KW-0812">Transmembrane</keyword>